<evidence type="ECO:0000313" key="2">
    <source>
        <dbReference type="EMBL" id="MCW9707458.1"/>
    </source>
</evidence>
<keyword evidence="1" id="KW-0812">Transmembrane</keyword>
<comment type="caution">
    <text evidence="2">The sequence shown here is derived from an EMBL/GenBank/DDBJ whole genome shotgun (WGS) entry which is preliminary data.</text>
</comment>
<protein>
    <recommendedName>
        <fullName evidence="4">YbbR-like protein</fullName>
    </recommendedName>
</protein>
<organism evidence="2 3">
    <name type="scientific">Fodinibius salsisoli</name>
    <dbReference type="NCBI Taxonomy" id="2820877"/>
    <lineage>
        <taxon>Bacteria</taxon>
        <taxon>Pseudomonadati</taxon>
        <taxon>Balneolota</taxon>
        <taxon>Balneolia</taxon>
        <taxon>Balneolales</taxon>
        <taxon>Balneolaceae</taxon>
        <taxon>Fodinibius</taxon>
    </lineage>
</organism>
<dbReference type="RefSeq" id="WP_265766244.1">
    <property type="nucleotide sequence ID" value="NZ_JAGGJA010000007.1"/>
</dbReference>
<sequence>MRIKFMLEQFKHKALDLWDRLIQKSNEDEIADMGRERIVVFIVAFILAVCLWFMVNLNRMYNLNIDVPIQGGAVPEDQALARELPETASVSVTGEGWKLLSFYNNPPLINVDVTASQVNLYEQVQGQVKAVSDVNVSKVQPLMLTLDLEPRISKKVPIRPVLDVSFEGQYGFIGKPDLQPDSVTISGARSLIDSITTWPTDSLTMNGVAGDISQLVQLRTSKLISLSQQEIEFTGTVSQFTEGETSVPVNTRNLPAGRSISYSPSSITVIFDVPISEYANIEGKKLFRSYLDYQQIETDSTGYVKPNIEQVSGNSHVKIRSFKPQQVAYFLVLDE</sequence>
<evidence type="ECO:0008006" key="4">
    <source>
        <dbReference type="Google" id="ProtNLM"/>
    </source>
</evidence>
<dbReference type="Gene3D" id="2.170.120.40">
    <property type="entry name" value="YbbR-like domain"/>
    <property type="match status" value="1"/>
</dbReference>
<dbReference type="InterPro" id="IPR053154">
    <property type="entry name" value="c-di-AMP_regulator"/>
</dbReference>
<reference evidence="2 3" key="1">
    <citation type="submission" date="2021-03" db="EMBL/GenBank/DDBJ databases">
        <title>Aliifodinibius sp. nov., a new bacterium isolated from saline soil.</title>
        <authorList>
            <person name="Galisteo C."/>
            <person name="De La Haba R."/>
            <person name="Sanchez-Porro C."/>
            <person name="Ventosa A."/>
        </authorList>
    </citation>
    <scope>NUCLEOTIDE SEQUENCE [LARGE SCALE GENOMIC DNA]</scope>
    <source>
        <strain evidence="2 3">1BSP15-2V2</strain>
    </source>
</reference>
<keyword evidence="3" id="KW-1185">Reference proteome</keyword>
<gene>
    <name evidence="2" type="ORF">J6I44_11380</name>
</gene>
<dbReference type="EMBL" id="JAGGJA010000007">
    <property type="protein sequence ID" value="MCW9707458.1"/>
    <property type="molecule type" value="Genomic_DNA"/>
</dbReference>
<accession>A0ABT3PNL9</accession>
<evidence type="ECO:0000313" key="3">
    <source>
        <dbReference type="Proteomes" id="UP001207918"/>
    </source>
</evidence>
<keyword evidence="1" id="KW-1133">Transmembrane helix</keyword>
<name>A0ABT3PNL9_9BACT</name>
<dbReference type="PANTHER" id="PTHR37804">
    <property type="entry name" value="CDAA REGULATORY PROTEIN CDAR"/>
    <property type="match status" value="1"/>
</dbReference>
<dbReference type="Proteomes" id="UP001207918">
    <property type="component" value="Unassembled WGS sequence"/>
</dbReference>
<evidence type="ECO:0000256" key="1">
    <source>
        <dbReference type="SAM" id="Phobius"/>
    </source>
</evidence>
<feature type="transmembrane region" description="Helical" evidence="1">
    <location>
        <begin position="38"/>
        <end position="55"/>
    </location>
</feature>
<proteinExistence type="predicted"/>
<dbReference type="PANTHER" id="PTHR37804:SF1">
    <property type="entry name" value="CDAA REGULATORY PROTEIN CDAR"/>
    <property type="match status" value="1"/>
</dbReference>
<keyword evidence="1" id="KW-0472">Membrane</keyword>
<dbReference type="Gene3D" id="2.170.120.30">
    <property type="match status" value="1"/>
</dbReference>